<dbReference type="RefSeq" id="WP_021166859.1">
    <property type="nucleotide sequence ID" value="NZ_CTRP01000009.1"/>
</dbReference>
<sequence length="653" mass="77330">MIKQNKFQILTDDAASRYKFNFCKLCSFYKCELVEEYMLFKKNNPDIDFLSYDQNDLANSCPMKKFVQIECGRKRVADGIGDAFRINTGYNSEIETNTDKWEPNQPVFISAQTGQGKNYFVENTLLPYIRELNRKKRTDQKILIISNRIALRLQTESRIKNINDQDSEENTIYSYREFADVISYQSILNRVDDLKKKQERQTSRYIFVICDEAHFFTSDAMFNPDTDKILSKIVHIFRDAIRIYMSATPYECIDYIKEYESKDSAQPQQGVFYHFKRDYSYLDVRYYSSNKELTDIIINSGDERWLIFIDNKDECKRFKGRLEAVNKRSSEESKASSSSLKGKVFTVKAESKNNDKYQKMILNESFDSETKVLIATSVIDNGINFRGINNIVLSDISKVKCLQMVGRGRVDNNDDKITLYIKRFNEKYMENRIADLMNLQDAYHSYDLAYDRNFEDKKYNYEADFLNKYYNNKVKDWKTAKHLFTRDKKTPTRVYPNLIARSLVEKVVSKYGAILEEMRRTNEGLKVSGQRYLEYQLSWFGKKYDEGNDITLTDKNTAEKEFIVFLESYANDKFHINKEERESFKNKFTRLYNVAFRYKDPNNRIYDKDKINKLLKEQNVGYKVEAGREKEPPRPTYWVVVKFDWKSEKSEAE</sequence>
<organism evidence="2 3">
    <name type="scientific">Sporomusa ovata</name>
    <dbReference type="NCBI Taxonomy" id="2378"/>
    <lineage>
        <taxon>Bacteria</taxon>
        <taxon>Bacillati</taxon>
        <taxon>Bacillota</taxon>
        <taxon>Negativicutes</taxon>
        <taxon>Selenomonadales</taxon>
        <taxon>Sporomusaceae</taxon>
        <taxon>Sporomusa</taxon>
    </lineage>
</organism>
<evidence type="ECO:0000313" key="2">
    <source>
        <dbReference type="EMBL" id="CQR72219.1"/>
    </source>
</evidence>
<evidence type="ECO:0000313" key="3">
    <source>
        <dbReference type="Proteomes" id="UP000049855"/>
    </source>
</evidence>
<protein>
    <recommendedName>
        <fullName evidence="1">Helicase ATP-binding domain-containing protein</fullName>
    </recommendedName>
</protein>
<name>A0A0U1KYL1_9FIRM</name>
<dbReference type="PROSITE" id="PS51192">
    <property type="entry name" value="HELICASE_ATP_BIND_1"/>
    <property type="match status" value="1"/>
</dbReference>
<dbReference type="GO" id="GO:0016787">
    <property type="term" value="F:hydrolase activity"/>
    <property type="evidence" value="ECO:0007669"/>
    <property type="project" value="InterPro"/>
</dbReference>
<proteinExistence type="predicted"/>
<dbReference type="EMBL" id="CTRP01000009">
    <property type="protein sequence ID" value="CQR72219.1"/>
    <property type="molecule type" value="Genomic_DNA"/>
</dbReference>
<dbReference type="InterPro" id="IPR006935">
    <property type="entry name" value="Helicase/UvrB_N"/>
</dbReference>
<dbReference type="Gene3D" id="3.40.50.300">
    <property type="entry name" value="P-loop containing nucleotide triphosphate hydrolases"/>
    <property type="match status" value="2"/>
</dbReference>
<dbReference type="GO" id="GO:0003677">
    <property type="term" value="F:DNA binding"/>
    <property type="evidence" value="ECO:0007669"/>
    <property type="project" value="InterPro"/>
</dbReference>
<dbReference type="AlphaFoldDB" id="A0A0U1KYL1"/>
<gene>
    <name evidence="2" type="ORF">SpAn4DRAFT_5108</name>
</gene>
<evidence type="ECO:0000259" key="1">
    <source>
        <dbReference type="PROSITE" id="PS51192"/>
    </source>
</evidence>
<feature type="domain" description="Helicase ATP-binding" evidence="1">
    <location>
        <begin position="98"/>
        <end position="249"/>
    </location>
</feature>
<dbReference type="Proteomes" id="UP000049855">
    <property type="component" value="Unassembled WGS sequence"/>
</dbReference>
<keyword evidence="3" id="KW-1185">Reference proteome</keyword>
<dbReference type="InterPro" id="IPR027417">
    <property type="entry name" value="P-loop_NTPase"/>
</dbReference>
<dbReference type="InterPro" id="IPR001650">
    <property type="entry name" value="Helicase_C-like"/>
</dbReference>
<dbReference type="SMART" id="SM00487">
    <property type="entry name" value="DEXDc"/>
    <property type="match status" value="1"/>
</dbReference>
<dbReference type="InterPro" id="IPR014001">
    <property type="entry name" value="Helicase_ATP-bd"/>
</dbReference>
<dbReference type="GO" id="GO:0005524">
    <property type="term" value="F:ATP binding"/>
    <property type="evidence" value="ECO:0007669"/>
    <property type="project" value="InterPro"/>
</dbReference>
<dbReference type="Pfam" id="PF00271">
    <property type="entry name" value="Helicase_C"/>
    <property type="match status" value="1"/>
</dbReference>
<dbReference type="Pfam" id="PF04851">
    <property type="entry name" value="ResIII"/>
    <property type="match status" value="1"/>
</dbReference>
<dbReference type="SUPFAM" id="SSF52540">
    <property type="entry name" value="P-loop containing nucleoside triphosphate hydrolases"/>
    <property type="match status" value="1"/>
</dbReference>
<accession>A0A0U1KYL1</accession>
<reference evidence="3" key="1">
    <citation type="submission" date="2015-03" db="EMBL/GenBank/DDBJ databases">
        <authorList>
            <person name="Nijsse Bart"/>
        </authorList>
    </citation>
    <scope>NUCLEOTIDE SEQUENCE [LARGE SCALE GENOMIC DNA]</scope>
</reference>